<feature type="repeat" description="WD" evidence="3">
    <location>
        <begin position="221"/>
        <end position="256"/>
    </location>
</feature>
<keyword evidence="8" id="KW-1185">Reference proteome</keyword>
<dbReference type="SMART" id="SM00320">
    <property type="entry name" value="WD40"/>
    <property type="match status" value="8"/>
</dbReference>
<dbReference type="InterPro" id="IPR019775">
    <property type="entry name" value="WD40_repeat_CS"/>
</dbReference>
<dbReference type="Pfam" id="PF25168">
    <property type="entry name" value="Beta-prop_WDR36-Utp21_2nd"/>
    <property type="match status" value="1"/>
</dbReference>
<dbReference type="InterPro" id="IPR007319">
    <property type="entry name" value="WDR36/Utp21_C"/>
</dbReference>
<feature type="region of interest" description="Disordered" evidence="4">
    <location>
        <begin position="612"/>
        <end position="641"/>
    </location>
</feature>
<sequence>MSEASKIFAGYRALGFVSSGVPLAVRYHQKHKENYVVTACSKLGIVSVSDSHPEEISVLGVDRALTFTACRNVVRAFTRGKQVKYTYEGHKHDVHLLLPFGQHLISVDRESTVIIWDIQSQDQYLELQFNNGSFEVTSLLHPSTYMNKVVLGSRQGELQLWNVKANKLVYTFQGWGQPVTVLTQAPALDVVAVGLENGQIILHNLKVDETITKFLQDWGPVTSISFRTDGHPIMATGSASGHIALWDLEERKLRSQMREAHAGAVTGMQCLPSEPLMVTSAADNTLKVWIFDMPDGGGRLLRERSGHSAPVNKLRHYGNDGRNILSAASYHKSQTKKKTLKYDQHRMPYIVNFVAEPSRQSDWDNILAYHRGLNLVTTWNYQRSTMGEHKFLHQRFTEDAANHRNTVAQCVEITSCGNFGLIGYSSGHVDVYNLQSGLQRGSYGEDRAHSSSVQGVVVDGLNQVTLTSGRDGDLKFWSFKQKKLLETVKLESPVSSILLHRESAMLAVARDDFHVNIVDVDGQKVAFSSDARWLVTAAMDCSLRVWDLPTGRLIDCFLVDSAVTSLTLSPTSDFLVTSHLDDCGVYLWSNKTLFSHVALKALPENYEPQLVDLPSTGRQTPGESDQDADGAEEEFVRSEFKSPEQISSELVTLSLLPNSRWQNLLHLDIVKQRNRPKQPPKAPKAAPFFLPTVAGLEPKFALPENQTSGKTSKVAAGSLMPLCTLDTPVLDYIKSLSPSAVDVEIRSLDPDMGGSLDVLRAFIQFAKATLETNRNFEIIQAYLGLFLKVHGDELSSQKDLVPDLEALAGIQATSWSSVQDSLNQTLCLVNYLRTAVL</sequence>
<evidence type="ECO:0000313" key="8">
    <source>
        <dbReference type="Proteomes" id="UP001164746"/>
    </source>
</evidence>
<proteinExistence type="predicted"/>
<organism evidence="7 8">
    <name type="scientific">Mya arenaria</name>
    <name type="common">Soft-shell clam</name>
    <dbReference type="NCBI Taxonomy" id="6604"/>
    <lineage>
        <taxon>Eukaryota</taxon>
        <taxon>Metazoa</taxon>
        <taxon>Spiralia</taxon>
        <taxon>Lophotrochozoa</taxon>
        <taxon>Mollusca</taxon>
        <taxon>Bivalvia</taxon>
        <taxon>Autobranchia</taxon>
        <taxon>Heteroconchia</taxon>
        <taxon>Euheterodonta</taxon>
        <taxon>Imparidentia</taxon>
        <taxon>Neoheterodontei</taxon>
        <taxon>Myida</taxon>
        <taxon>Myoidea</taxon>
        <taxon>Myidae</taxon>
        <taxon>Mya</taxon>
    </lineage>
</organism>
<keyword evidence="1 3" id="KW-0853">WD repeat</keyword>
<keyword evidence="2" id="KW-0677">Repeat</keyword>
<dbReference type="SUPFAM" id="SSF50978">
    <property type="entry name" value="WD40 repeat-like"/>
    <property type="match status" value="2"/>
</dbReference>
<reference evidence="7" key="1">
    <citation type="submission" date="2022-11" db="EMBL/GenBank/DDBJ databases">
        <title>Centuries of genome instability and evolution in soft-shell clam transmissible cancer (bioRxiv).</title>
        <authorList>
            <person name="Hart S.F.M."/>
            <person name="Yonemitsu M.A."/>
            <person name="Giersch R.M."/>
            <person name="Beal B.F."/>
            <person name="Arriagada G."/>
            <person name="Davis B.W."/>
            <person name="Ostrander E.A."/>
            <person name="Goff S.P."/>
            <person name="Metzger M.J."/>
        </authorList>
    </citation>
    <scope>NUCLEOTIDE SEQUENCE</scope>
    <source>
        <strain evidence="7">MELC-2E11</strain>
        <tissue evidence="7">Siphon/mantle</tissue>
    </source>
</reference>
<dbReference type="PROSITE" id="PS50294">
    <property type="entry name" value="WD_REPEATS_REGION"/>
    <property type="match status" value="1"/>
</dbReference>
<evidence type="ECO:0000313" key="7">
    <source>
        <dbReference type="EMBL" id="WAR23311.1"/>
    </source>
</evidence>
<dbReference type="Pfam" id="PF04192">
    <property type="entry name" value="Utp21"/>
    <property type="match status" value="1"/>
</dbReference>
<accession>A0ABY7FQY1</accession>
<protein>
    <submittedName>
        <fullName evidence="7">WDR36-like protein</fullName>
    </submittedName>
</protein>
<evidence type="ECO:0000256" key="2">
    <source>
        <dbReference type="ARBA" id="ARBA00022737"/>
    </source>
</evidence>
<dbReference type="EMBL" id="CP111024">
    <property type="protein sequence ID" value="WAR23311.1"/>
    <property type="molecule type" value="Genomic_DNA"/>
</dbReference>
<dbReference type="PANTHER" id="PTHR22840">
    <property type="entry name" value="WD REPEAT-CONTAINING PROTEIN 36"/>
    <property type="match status" value="1"/>
</dbReference>
<feature type="domain" description="WDR36/Utp21 C-terminal" evidence="5">
    <location>
        <begin position="644"/>
        <end position="833"/>
    </location>
</feature>
<dbReference type="PROSITE" id="PS50082">
    <property type="entry name" value="WD_REPEATS_2"/>
    <property type="match status" value="4"/>
</dbReference>
<evidence type="ECO:0000259" key="6">
    <source>
        <dbReference type="Pfam" id="PF25171"/>
    </source>
</evidence>
<feature type="repeat" description="WD" evidence="3">
    <location>
        <begin position="258"/>
        <end position="289"/>
    </location>
</feature>
<dbReference type="Gene3D" id="2.130.10.10">
    <property type="entry name" value="YVTN repeat-like/Quinoprotein amine dehydrogenase"/>
    <property type="match status" value="2"/>
</dbReference>
<name>A0ABY7FQY1_MYAAR</name>
<evidence type="ECO:0000256" key="4">
    <source>
        <dbReference type="SAM" id="MobiDB-lite"/>
    </source>
</evidence>
<evidence type="ECO:0000259" key="5">
    <source>
        <dbReference type="Pfam" id="PF04192"/>
    </source>
</evidence>
<feature type="repeat" description="WD" evidence="3">
    <location>
        <begin position="525"/>
        <end position="556"/>
    </location>
</feature>
<feature type="repeat" description="WD" evidence="3">
    <location>
        <begin position="446"/>
        <end position="487"/>
    </location>
</feature>
<dbReference type="InterPro" id="IPR059157">
    <property type="entry name" value="WDR36-Utp21_N"/>
</dbReference>
<evidence type="ECO:0000256" key="3">
    <source>
        <dbReference type="PROSITE-ProRule" id="PRU00221"/>
    </source>
</evidence>
<dbReference type="PROSITE" id="PS00678">
    <property type="entry name" value="WD_REPEATS_1"/>
    <property type="match status" value="1"/>
</dbReference>
<dbReference type="PANTHER" id="PTHR22840:SF12">
    <property type="entry name" value="WD REPEAT-CONTAINING PROTEIN 36"/>
    <property type="match status" value="1"/>
</dbReference>
<feature type="compositionally biased region" description="Acidic residues" evidence="4">
    <location>
        <begin position="624"/>
        <end position="633"/>
    </location>
</feature>
<dbReference type="Pfam" id="PF25171">
    <property type="entry name" value="Beta-prop_WDR36-Utp21_1st"/>
    <property type="match status" value="1"/>
</dbReference>
<dbReference type="Proteomes" id="UP001164746">
    <property type="component" value="Chromosome 13"/>
</dbReference>
<feature type="domain" description="WDR36/Utp21 N-terminal" evidence="6">
    <location>
        <begin position="38"/>
        <end position="292"/>
    </location>
</feature>
<dbReference type="InterPro" id="IPR015943">
    <property type="entry name" value="WD40/YVTN_repeat-like_dom_sf"/>
</dbReference>
<dbReference type="InterPro" id="IPR036322">
    <property type="entry name" value="WD40_repeat_dom_sf"/>
</dbReference>
<gene>
    <name evidence="7" type="ORF">MAR_036980</name>
</gene>
<dbReference type="InterPro" id="IPR001680">
    <property type="entry name" value="WD40_rpt"/>
</dbReference>
<evidence type="ECO:0000256" key="1">
    <source>
        <dbReference type="ARBA" id="ARBA00022574"/>
    </source>
</evidence>